<gene>
    <name evidence="1" type="ORF">ECANGB1_1324</name>
</gene>
<evidence type="ECO:0000313" key="1">
    <source>
        <dbReference type="EMBL" id="ORD93092.1"/>
    </source>
</evidence>
<dbReference type="AlphaFoldDB" id="A0A1Y1S414"/>
<dbReference type="Proteomes" id="UP000192639">
    <property type="component" value="Unassembled WGS sequence"/>
</dbReference>
<sequence>MYEELIAFLLGKKEDFTDEDLNEFLRLLAETLSVAPEYEMFEKQAIVESMMDR</sequence>
<protein>
    <submittedName>
        <fullName evidence="1">Uncharacterized protein</fullName>
    </submittedName>
</protein>
<accession>A0A1Y1S414</accession>
<reference evidence="1 2" key="1">
    <citation type="journal article" date="2017" name="Environ. Microbiol.">
        <title>Decay of the glycolytic pathway and adaptation to intranuclear parasitism within Enterocytozoonidae microsporidia.</title>
        <authorList>
            <person name="Wiredu Boakye D."/>
            <person name="Jaroenlak P."/>
            <person name="Prachumwat A."/>
            <person name="Williams T.A."/>
            <person name="Bateman K.S."/>
            <person name="Itsathitphaisarn O."/>
            <person name="Sritunyalucksana K."/>
            <person name="Paszkiewicz K.H."/>
            <person name="Moore K.A."/>
            <person name="Stentiford G.D."/>
            <person name="Williams B.A."/>
        </authorList>
    </citation>
    <scope>NUCLEOTIDE SEQUENCE [LARGE SCALE GENOMIC DNA]</scope>
    <source>
        <strain evidence="1 2">GB1</strain>
    </source>
</reference>
<evidence type="ECO:0000313" key="2">
    <source>
        <dbReference type="Proteomes" id="UP000192639"/>
    </source>
</evidence>
<dbReference type="VEuPathDB" id="MicrosporidiaDB:ECANGB1_1324"/>
<proteinExistence type="predicted"/>
<comment type="caution">
    <text evidence="1">The sequence shown here is derived from an EMBL/GenBank/DDBJ whole genome shotgun (WGS) entry which is preliminary data.</text>
</comment>
<organism evidence="1 2">
    <name type="scientific">Enterospora canceri</name>
    <dbReference type="NCBI Taxonomy" id="1081671"/>
    <lineage>
        <taxon>Eukaryota</taxon>
        <taxon>Fungi</taxon>
        <taxon>Fungi incertae sedis</taxon>
        <taxon>Microsporidia</taxon>
        <taxon>Enterocytozoonidae</taxon>
        <taxon>Enterospora</taxon>
    </lineage>
</organism>
<feature type="non-terminal residue" evidence="1">
    <location>
        <position position="53"/>
    </location>
</feature>
<dbReference type="EMBL" id="LWDP01000222">
    <property type="protein sequence ID" value="ORD93092.1"/>
    <property type="molecule type" value="Genomic_DNA"/>
</dbReference>
<name>A0A1Y1S414_9MICR</name>
<dbReference type="OrthoDB" id="2196192at2759"/>
<keyword evidence="2" id="KW-1185">Reference proteome</keyword>